<feature type="compositionally biased region" description="Polar residues" evidence="1">
    <location>
        <begin position="454"/>
        <end position="473"/>
    </location>
</feature>
<protein>
    <recommendedName>
        <fullName evidence="5">Gag-like protein</fullName>
    </recommendedName>
</protein>
<evidence type="ECO:0000313" key="3">
    <source>
        <dbReference type="EMBL" id="CAF4064570.1"/>
    </source>
</evidence>
<reference evidence="2" key="1">
    <citation type="submission" date="2021-02" db="EMBL/GenBank/DDBJ databases">
        <authorList>
            <person name="Nowell W R."/>
        </authorList>
    </citation>
    <scope>NUCLEOTIDE SEQUENCE</scope>
</reference>
<dbReference type="OrthoDB" id="10042604at2759"/>
<dbReference type="EMBL" id="CAJNON010000202">
    <property type="protein sequence ID" value="CAF1097217.1"/>
    <property type="molecule type" value="Genomic_DNA"/>
</dbReference>
<sequence length="500" mass="56910">MNDQKLIENIELIGDYEDSIFDCYNEPEKSTVTKIKNKKNISEPLPATNQQPLNPVEISHQQNMKQGYELPPLILEGVNLSRVALNNFLVKKIPELKCNNIIYNDKRKIFTIYPSTISSYNALLTRLPMNELSDSAKIFIPRSIQRIQKIDKEAFVKNVDKELSIQHIQSAITYNGYQVNQVERLMNKEKTGTGTTIKITFDDVKNRDAFIKLGLQIEHMHFPAEKARQQLNPQQCHSCYKFGHIAKYCKQTQQICSYCAGPHRYNVCDQKQLTPKCSNCQGSHEATSHVCSKYLNEQKRIQAAIDRYSYSSNNTHHPTPVPTSHDLINYPILSSTTSSITSQTLNSITEACTIATTKAIENITNQLITIFTNKMNKLAQQFSSKYHLPLDVTMDFMSCEISPDSDTEEKKKVNDHSLEISNNQNQFSAVDDEMVDIPESNPTNTMHQQQQQQSSTMNSNGIKRTSNIDSPTTYKPKRINNANQNTTIKINKSKTKSLIT</sequence>
<feature type="region of interest" description="Disordered" evidence="1">
    <location>
        <begin position="441"/>
        <end position="500"/>
    </location>
</feature>
<dbReference type="EMBL" id="CAJOAY010004312">
    <property type="protein sequence ID" value="CAF4064570.1"/>
    <property type="molecule type" value="Genomic_DNA"/>
</dbReference>
<evidence type="ECO:0000256" key="1">
    <source>
        <dbReference type="SAM" id="MobiDB-lite"/>
    </source>
</evidence>
<dbReference type="AlphaFoldDB" id="A0A814NXH7"/>
<dbReference type="Proteomes" id="UP000663891">
    <property type="component" value="Unassembled WGS sequence"/>
</dbReference>
<evidence type="ECO:0008006" key="5">
    <source>
        <dbReference type="Google" id="ProtNLM"/>
    </source>
</evidence>
<evidence type="ECO:0000313" key="2">
    <source>
        <dbReference type="EMBL" id="CAF1097217.1"/>
    </source>
</evidence>
<comment type="caution">
    <text evidence="2">The sequence shown here is derived from an EMBL/GenBank/DDBJ whole genome shotgun (WGS) entry which is preliminary data.</text>
</comment>
<proteinExistence type="predicted"/>
<organism evidence="2 4">
    <name type="scientific">Adineta steineri</name>
    <dbReference type="NCBI Taxonomy" id="433720"/>
    <lineage>
        <taxon>Eukaryota</taxon>
        <taxon>Metazoa</taxon>
        <taxon>Spiralia</taxon>
        <taxon>Gnathifera</taxon>
        <taxon>Rotifera</taxon>
        <taxon>Eurotatoria</taxon>
        <taxon>Bdelloidea</taxon>
        <taxon>Adinetida</taxon>
        <taxon>Adinetidae</taxon>
        <taxon>Adineta</taxon>
    </lineage>
</organism>
<name>A0A814NXH7_9BILA</name>
<evidence type="ECO:0000313" key="4">
    <source>
        <dbReference type="Proteomes" id="UP000663891"/>
    </source>
</evidence>
<dbReference type="Proteomes" id="UP000663881">
    <property type="component" value="Unassembled WGS sequence"/>
</dbReference>
<feature type="compositionally biased region" description="Basic residues" evidence="1">
    <location>
        <begin position="491"/>
        <end position="500"/>
    </location>
</feature>
<accession>A0A814NXH7</accession>
<gene>
    <name evidence="3" type="ORF">OKA104_LOCUS33593</name>
    <name evidence="2" type="ORF">VCS650_LOCUS19893</name>
</gene>